<dbReference type="NCBIfam" id="NF041116">
    <property type="entry name" value="CBASS_cyclase_a"/>
    <property type="match status" value="1"/>
</dbReference>
<dbReference type="Gene3D" id="3.30.460.10">
    <property type="entry name" value="Beta Polymerase, domain 2"/>
    <property type="match status" value="1"/>
</dbReference>
<gene>
    <name evidence="1" type="ORF">Q73A0000_06595</name>
</gene>
<sequence>MKLSDKELQFFVNKIKLQPENMGKYRDQVNNLKDKLDKKISEDDRHGLKVEKYIISGSWKKRTILKPSGDHPIDIDLVLFVKGDENIHNDIGGLFDFIIGYLEEIYPQKDISKDVDAAGNTKSVTIYFSGSGLSLDIVPVVHLSTPENYVWQPSRHGNGKKYITSISKQLGFSLERRQENPSYTAIVRSIKWWRNYSELKPSDNEPGLSSFTIELIVAYLDINMGIQTNIEEGIIRFFQFVSTTEFPEIVFKDSIRQVPASYESHIYIADNTNKENNVAKRMTKSKWNEIIEAAEDAFDTLNFAQARNNEGDTIQEWKRVFGPTFNIK</sequence>
<dbReference type="Proteomes" id="UP000594195">
    <property type="component" value="Chromosome"/>
</dbReference>
<keyword evidence="2" id="KW-1185">Reference proteome</keyword>
<evidence type="ECO:0000313" key="2">
    <source>
        <dbReference type="Proteomes" id="UP000594195"/>
    </source>
</evidence>
<dbReference type="GO" id="GO:0016740">
    <property type="term" value="F:transferase activity"/>
    <property type="evidence" value="ECO:0007669"/>
    <property type="project" value="UniProtKB-KW"/>
</dbReference>
<organism evidence="1 2">
    <name type="scientific">Kaistella flava</name>
    <name type="common">ex Peng et al. 2021</name>
    <dbReference type="NCBI Taxonomy" id="2038776"/>
    <lineage>
        <taxon>Bacteria</taxon>
        <taxon>Pseudomonadati</taxon>
        <taxon>Bacteroidota</taxon>
        <taxon>Flavobacteriia</taxon>
        <taxon>Flavobacteriales</taxon>
        <taxon>Weeksellaceae</taxon>
        <taxon>Chryseobacterium group</taxon>
        <taxon>Kaistella</taxon>
    </lineage>
</organism>
<dbReference type="SUPFAM" id="SSF81631">
    <property type="entry name" value="PAP/OAS1 substrate-binding domain"/>
    <property type="match status" value="1"/>
</dbReference>
<dbReference type="InterPro" id="IPR053445">
    <property type="entry name" value="CBASS_cN_synthase"/>
</dbReference>
<dbReference type="Gene3D" id="1.10.1410.20">
    <property type="entry name" value="2'-5'-oligoadenylate synthetase 1, domain 2"/>
    <property type="match status" value="1"/>
</dbReference>
<dbReference type="KEGG" id="kfa:Q73A0000_06595"/>
<accession>A0A7M2Y8R0</accession>
<dbReference type="Pfam" id="PF18144">
    <property type="entry name" value="SMODS"/>
    <property type="match status" value="1"/>
</dbReference>
<dbReference type="EMBL" id="CP040442">
    <property type="protein sequence ID" value="QOW10054.1"/>
    <property type="molecule type" value="Genomic_DNA"/>
</dbReference>
<name>A0A7M2Y8R0_9FLAO</name>
<dbReference type="RefSeq" id="WP_193813287.1">
    <property type="nucleotide sequence ID" value="NZ_CP040442.1"/>
</dbReference>
<dbReference type="AlphaFoldDB" id="A0A7M2Y8R0"/>
<reference evidence="1 2" key="1">
    <citation type="submission" date="2019-05" db="EMBL/GenBank/DDBJ databases">
        <title>Chryseobacterium sp. isolated from King George Island, maritime Antarctica.</title>
        <authorList>
            <person name="Peng X."/>
        </authorList>
    </citation>
    <scope>NUCLEOTIDE SEQUENCE [LARGE SCALE GENOMIC DNA]</scope>
    <source>
        <strain evidence="1 2">7-3A</strain>
    </source>
</reference>
<dbReference type="SUPFAM" id="SSF81301">
    <property type="entry name" value="Nucleotidyltransferase"/>
    <property type="match status" value="1"/>
</dbReference>
<dbReference type="InterPro" id="IPR043519">
    <property type="entry name" value="NT_sf"/>
</dbReference>
<evidence type="ECO:0000313" key="1">
    <source>
        <dbReference type="EMBL" id="QOW10054.1"/>
    </source>
</evidence>
<proteinExistence type="predicted"/>
<keyword evidence="1" id="KW-0808">Transferase</keyword>
<protein>
    <submittedName>
        <fullName evidence="1">Nucleotidyltransferase</fullName>
    </submittedName>
</protein>